<evidence type="ECO:0000313" key="4">
    <source>
        <dbReference type="Proteomes" id="UP001500307"/>
    </source>
</evidence>
<evidence type="ECO:0000313" key="3">
    <source>
        <dbReference type="EMBL" id="GAA4580155.1"/>
    </source>
</evidence>
<dbReference type="Proteomes" id="UP001500307">
    <property type="component" value="Unassembled WGS sequence"/>
</dbReference>
<accession>A0ABP8T653</accession>
<feature type="transmembrane region" description="Helical" evidence="2">
    <location>
        <begin position="166"/>
        <end position="185"/>
    </location>
</feature>
<feature type="transmembrane region" description="Helical" evidence="2">
    <location>
        <begin position="127"/>
        <end position="146"/>
    </location>
</feature>
<keyword evidence="4" id="KW-1185">Reference proteome</keyword>
<protein>
    <submittedName>
        <fullName evidence="3">Uncharacterized protein</fullName>
    </submittedName>
</protein>
<proteinExistence type="predicted"/>
<feature type="region of interest" description="Disordered" evidence="1">
    <location>
        <begin position="1"/>
        <end position="20"/>
    </location>
</feature>
<keyword evidence="2" id="KW-0472">Membrane</keyword>
<feature type="transmembrane region" description="Helical" evidence="2">
    <location>
        <begin position="26"/>
        <end position="49"/>
    </location>
</feature>
<dbReference type="RefSeq" id="WP_346124996.1">
    <property type="nucleotide sequence ID" value="NZ_BAABGU010000056.1"/>
</dbReference>
<reference evidence="4" key="1">
    <citation type="journal article" date="2019" name="Int. J. Syst. Evol. Microbiol.">
        <title>The Global Catalogue of Microorganisms (GCM) 10K type strain sequencing project: providing services to taxonomists for standard genome sequencing and annotation.</title>
        <authorList>
            <consortium name="The Broad Institute Genomics Platform"/>
            <consortium name="The Broad Institute Genome Sequencing Center for Infectious Disease"/>
            <person name="Wu L."/>
            <person name="Ma J."/>
        </authorList>
    </citation>
    <scope>NUCLEOTIDE SEQUENCE [LARGE SCALE GENOMIC DNA]</scope>
    <source>
        <strain evidence="4">JCM 3175</strain>
    </source>
</reference>
<feature type="transmembrane region" description="Helical" evidence="2">
    <location>
        <begin position="93"/>
        <end position="115"/>
    </location>
</feature>
<organism evidence="3 4">
    <name type="scientific">Micromonospora coerulea</name>
    <dbReference type="NCBI Taxonomy" id="47856"/>
    <lineage>
        <taxon>Bacteria</taxon>
        <taxon>Bacillati</taxon>
        <taxon>Actinomycetota</taxon>
        <taxon>Actinomycetes</taxon>
        <taxon>Micromonosporales</taxon>
        <taxon>Micromonosporaceae</taxon>
        <taxon>Micromonospora</taxon>
    </lineage>
</organism>
<evidence type="ECO:0000256" key="1">
    <source>
        <dbReference type="SAM" id="MobiDB-lite"/>
    </source>
</evidence>
<sequence length="302" mass="32058">MTAQLTTRSPQRPAGPLPAVDRHPRLLAGTLVAAALAIATASLVGPLGLGLLTYRTSDTTLNQLLGSDAAALFVVAPLALGAALLARRRHPVAPLLATGIGGYALYTYAQVIIGQEYLRLPGNVERFFPLLLTVFLLAEALVVLGWRAIPAHLPPPSPRLERTAGVTLLVVAAFLVLGQHLRPMLIAWQDPAQLTEYASSPTPFWMVKLMDLGIIVPAAVATGIGVLRHAPWARRMMYALLTGYSCLAVSVAAMGVVMNVNGDPDASPALATGFGFFALVFVTLTAALYRPLFRRQGGSEQR</sequence>
<feature type="transmembrane region" description="Helical" evidence="2">
    <location>
        <begin position="205"/>
        <end position="226"/>
    </location>
</feature>
<keyword evidence="2" id="KW-0812">Transmembrane</keyword>
<feature type="transmembrane region" description="Helical" evidence="2">
    <location>
        <begin position="69"/>
        <end position="86"/>
    </location>
</feature>
<feature type="transmembrane region" description="Helical" evidence="2">
    <location>
        <begin position="269"/>
        <end position="289"/>
    </location>
</feature>
<keyword evidence="2" id="KW-1133">Transmembrane helix</keyword>
<evidence type="ECO:0000256" key="2">
    <source>
        <dbReference type="SAM" id="Phobius"/>
    </source>
</evidence>
<name>A0ABP8T653_9ACTN</name>
<comment type="caution">
    <text evidence="3">The sequence shown here is derived from an EMBL/GenBank/DDBJ whole genome shotgun (WGS) entry which is preliminary data.</text>
</comment>
<feature type="compositionally biased region" description="Polar residues" evidence="1">
    <location>
        <begin position="1"/>
        <end position="10"/>
    </location>
</feature>
<dbReference type="EMBL" id="BAABGU010000056">
    <property type="protein sequence ID" value="GAA4580155.1"/>
    <property type="molecule type" value="Genomic_DNA"/>
</dbReference>
<gene>
    <name evidence="3" type="ORF">GCM10023176_59170</name>
</gene>
<feature type="transmembrane region" description="Helical" evidence="2">
    <location>
        <begin position="238"/>
        <end position="257"/>
    </location>
</feature>